<organism evidence="4 5">
    <name type="scientific">Novymonas esmeraldas</name>
    <dbReference type="NCBI Taxonomy" id="1808958"/>
    <lineage>
        <taxon>Eukaryota</taxon>
        <taxon>Discoba</taxon>
        <taxon>Euglenozoa</taxon>
        <taxon>Kinetoplastea</taxon>
        <taxon>Metakinetoplastina</taxon>
        <taxon>Trypanosomatida</taxon>
        <taxon>Trypanosomatidae</taxon>
        <taxon>Novymonas</taxon>
    </lineage>
</organism>
<dbReference type="Pfam" id="PF09423">
    <property type="entry name" value="PhoD"/>
    <property type="match status" value="1"/>
</dbReference>
<dbReference type="Gene3D" id="3.60.21.70">
    <property type="entry name" value="PhoD-like phosphatase"/>
    <property type="match status" value="1"/>
</dbReference>
<keyword evidence="2" id="KW-1133">Transmembrane helix</keyword>
<feature type="region of interest" description="Disordered" evidence="1">
    <location>
        <begin position="815"/>
        <end position="844"/>
    </location>
</feature>
<comment type="caution">
    <text evidence="4">The sequence shown here is derived from an EMBL/GenBank/DDBJ whole genome shotgun (WGS) entry which is preliminary data.</text>
</comment>
<dbReference type="Proteomes" id="UP001430356">
    <property type="component" value="Unassembled WGS sequence"/>
</dbReference>
<dbReference type="PANTHER" id="PTHR33987">
    <property type="entry name" value="CALCINEURIN-LIKE METALLO-PHOSPHOESTERASE SUPERFAMILY PROTEIN"/>
    <property type="match status" value="1"/>
</dbReference>
<proteinExistence type="predicted"/>
<dbReference type="AlphaFoldDB" id="A0AAW0EUN2"/>
<protein>
    <submittedName>
        <fullName evidence="4">PhoD-like phosphatase</fullName>
    </submittedName>
</protein>
<feature type="compositionally biased region" description="Low complexity" evidence="1">
    <location>
        <begin position="828"/>
        <end position="837"/>
    </location>
</feature>
<gene>
    <name evidence="4" type="ORF">NESM_000617500</name>
</gene>
<feature type="domain" description="PhoD-like phosphatase metallophosphatase" evidence="3">
    <location>
        <begin position="361"/>
        <end position="540"/>
    </location>
</feature>
<evidence type="ECO:0000313" key="5">
    <source>
        <dbReference type="Proteomes" id="UP001430356"/>
    </source>
</evidence>
<dbReference type="InterPro" id="IPR018946">
    <property type="entry name" value="PhoD-like_MPP"/>
</dbReference>
<keyword evidence="5" id="KW-1185">Reference proteome</keyword>
<name>A0AAW0EUN2_9TRYP</name>
<dbReference type="InterPro" id="IPR029052">
    <property type="entry name" value="Metallo-depent_PP-like"/>
</dbReference>
<keyword evidence="2" id="KW-0812">Transmembrane</keyword>
<sequence>MKRRFADTDGAAVHVASVPPPPAAHGRSRRRKLLLIIGPLLVLVVCVGALLLWLGSSEDGVTETAEPGTVAVVDGWLPADRTHEVWQRAQLEAAALNLPAAHSVAMNQLLFISCNRHDRSQLYWAYMAVAAQCEMLSQFNSTAAPACRRLYAGVSPLLYTNAAPTTTSTTAAAAAGVGQLNGEEEVSIGACGSVYDSPAAALQRLRSRRTPQPGLLLDATHAPVYADADPARRLRSAPRDMAYAAGVPVDALIWLGDAIYADKRADGEDTQSLLFHHVNTMVDVGRFWRTQRDAPEYNAFLDSCVASGDAPERAQAPRDGTLLDTGTAAKAREQAAPLQFSPASALGGGGGGGAHRNVWGTWDDHDMGENDAGREYPERSSTQRFFLDFLRAPAGDPRWRRDGVYESYTVPFRDVVDDAKGWGGPVRLLMEQLYVHAICVVLLDARTFRDRPNASEAGDMLGAEQWSWLEDQLQRYATPTAEGREQCAMVLIGSGVQIILDEKPAENWAAFPGSRDRLLGLLRAYRVERVAFISGDVHMGELGADFTVQAVRHVLGYPVIEATSSGLTHSANMYGMPTFMPLLFPSSRRISLYVEKNFGALRLSLDLRRLPLIRGYLAEVEATGHNVQRTPRWRRGGRAAAEKVINATFSIFSIARSGQPVHRLNFPLSMLTYAHSAAYVDATVDAVHGGVHHRSTAPVEDGDAAEDDVAGGAAAAAAVASPASMATLQLKNGTLVRIAHYDNTQPVPLVTWSARQLQRHVFTRATVPESLKLLILIDVIVGSLALMAVVAKVLRCVQRRSQTECCSTQMYVHPSVSSSGSGNGGATPTGSAAACGSPTSRWSTKSMGWWWKSKVK</sequence>
<dbReference type="CDD" id="cd07389">
    <property type="entry name" value="MPP_PhoD"/>
    <property type="match status" value="1"/>
</dbReference>
<dbReference type="SUPFAM" id="SSF56300">
    <property type="entry name" value="Metallo-dependent phosphatases"/>
    <property type="match status" value="1"/>
</dbReference>
<keyword evidence="2" id="KW-0472">Membrane</keyword>
<evidence type="ECO:0000256" key="2">
    <source>
        <dbReference type="SAM" id="Phobius"/>
    </source>
</evidence>
<dbReference type="InterPro" id="IPR038607">
    <property type="entry name" value="PhoD-like_sf"/>
</dbReference>
<evidence type="ECO:0000313" key="4">
    <source>
        <dbReference type="EMBL" id="KAK7196775.1"/>
    </source>
</evidence>
<feature type="transmembrane region" description="Helical" evidence="2">
    <location>
        <begin position="33"/>
        <end position="54"/>
    </location>
</feature>
<accession>A0AAW0EUN2</accession>
<reference evidence="4 5" key="1">
    <citation type="journal article" date="2021" name="MBio">
        <title>A New Model Trypanosomatid, Novymonas esmeraldas: Genomic Perception of Its 'Candidatus Pandoraea novymonadis' Endosymbiont.</title>
        <authorList>
            <person name="Zakharova A."/>
            <person name="Saura A."/>
            <person name="Butenko A."/>
            <person name="Podesvova L."/>
            <person name="Warmusova S."/>
            <person name="Kostygov A.Y."/>
            <person name="Nenarokova A."/>
            <person name="Lukes J."/>
            <person name="Opperdoes F.R."/>
            <person name="Yurchenko V."/>
        </authorList>
    </citation>
    <scope>NUCLEOTIDE SEQUENCE [LARGE SCALE GENOMIC DNA]</scope>
    <source>
        <strain evidence="4 5">E262AT.01</strain>
    </source>
</reference>
<dbReference type="PANTHER" id="PTHR33987:SF1">
    <property type="entry name" value="CALCINEURIN-LIKE METALLO-PHOSPHOESTERASE SUPERFAMILY PROTEIN"/>
    <property type="match status" value="1"/>
</dbReference>
<dbReference type="EMBL" id="JAECZO010000085">
    <property type="protein sequence ID" value="KAK7196775.1"/>
    <property type="molecule type" value="Genomic_DNA"/>
</dbReference>
<evidence type="ECO:0000259" key="3">
    <source>
        <dbReference type="Pfam" id="PF09423"/>
    </source>
</evidence>
<evidence type="ECO:0000256" key="1">
    <source>
        <dbReference type="SAM" id="MobiDB-lite"/>
    </source>
</evidence>